<organism evidence="6 7">
    <name type="scientific">Serratia aquatilis</name>
    <dbReference type="NCBI Taxonomy" id="1737515"/>
    <lineage>
        <taxon>Bacteria</taxon>
        <taxon>Pseudomonadati</taxon>
        <taxon>Pseudomonadota</taxon>
        <taxon>Gammaproteobacteria</taxon>
        <taxon>Enterobacterales</taxon>
        <taxon>Yersiniaceae</taxon>
        <taxon>Serratia</taxon>
    </lineage>
</organism>
<reference evidence="6 7" key="1">
    <citation type="submission" date="2024-09" db="EMBL/GenBank/DDBJ databases">
        <authorList>
            <person name="Sun Q."/>
            <person name="Mori K."/>
        </authorList>
    </citation>
    <scope>NUCLEOTIDE SEQUENCE [LARGE SCALE GENOMIC DNA]</scope>
    <source>
        <strain evidence="6 7">CCM 8626</strain>
    </source>
</reference>
<accession>A0ABV6EJM6</accession>
<feature type="domain" description="Glycosyl hydrolase family 31 C-terminal" evidence="5">
    <location>
        <begin position="583"/>
        <end position="667"/>
    </location>
</feature>
<keyword evidence="2 6" id="KW-0326">Glycosidase</keyword>
<dbReference type="NCBIfam" id="NF007746">
    <property type="entry name" value="PRK10426.1"/>
    <property type="match status" value="1"/>
</dbReference>
<dbReference type="EMBL" id="JBHLXG010000033">
    <property type="protein sequence ID" value="MFC0229110.1"/>
    <property type="molecule type" value="Genomic_DNA"/>
</dbReference>
<gene>
    <name evidence="6" type="ORF">ACFFJ3_21880</name>
</gene>
<name>A0ABV6EJM6_9GAMM</name>
<evidence type="ECO:0000256" key="2">
    <source>
        <dbReference type="RuleBase" id="RU361185"/>
    </source>
</evidence>
<dbReference type="PANTHER" id="PTHR46959:SF2">
    <property type="entry name" value="SULFOQUINOVOSIDASE"/>
    <property type="match status" value="1"/>
</dbReference>
<dbReference type="GO" id="GO:0004558">
    <property type="term" value="F:alpha-1,4-glucosidase activity"/>
    <property type="evidence" value="ECO:0007669"/>
    <property type="project" value="UniProtKB-EC"/>
</dbReference>
<protein>
    <submittedName>
        <fullName evidence="6">Alpha-glucosidase</fullName>
        <ecNumber evidence="6">3.2.1.20</ecNumber>
    </submittedName>
</protein>
<dbReference type="Gene3D" id="3.20.20.80">
    <property type="entry name" value="Glycosidases"/>
    <property type="match status" value="1"/>
</dbReference>
<dbReference type="SUPFAM" id="SSF51011">
    <property type="entry name" value="Glycosyl hydrolase domain"/>
    <property type="match status" value="1"/>
</dbReference>
<evidence type="ECO:0000259" key="5">
    <source>
        <dbReference type="Pfam" id="PF21365"/>
    </source>
</evidence>
<comment type="caution">
    <text evidence="6">The sequence shown here is derived from an EMBL/GenBank/DDBJ whole genome shotgun (WGS) entry which is preliminary data.</text>
</comment>
<feature type="domain" description="Glycoside hydrolase family 31 N-terminal" evidence="4">
    <location>
        <begin position="76"/>
        <end position="153"/>
    </location>
</feature>
<dbReference type="InterPro" id="IPR052990">
    <property type="entry name" value="Sulfoquinovosidase_GH31"/>
</dbReference>
<sequence>MASQQGGLHGLELTQHQDGFTLTFQNRVLLQHSTQAPCLWIGRGKADIDMFRGNFSIKDQLSEKLALTEASITPQAGGWLIRFSRGDVAQSTLQIGTDSAGRLEMQLRNGDEHNNRMWLRLAAQPEDHVYGCGEQFSYFDLRGKPFPLWTSEQGVGRNKQSLVTWQADCKENAGGDYYWTFFPQPTFVSSQKYYCHVENSCYMNFDFSAPAYHELAIWQDQAVLRFDCASTYISLLEKLTALLGRQPELPDWVYDGVILGIQGGTEVCQQKLDLMREHGVKVSGIWAQDWEGRRITSFGKRLMWNWRWDSELYPDLDKRIPQWKKQGVRFLGYINPYVAIEKELYAEAAEHGYLTKDHSGNDYQVEFGEFYAGVVDLTKPEAYDWYKNVIKKNLIEFGLDGWMADFGEYLPTDTVMHNGVDAEIMHNAWPALWAKCNYDALVESGKLGEILFFMRAGYTGSQKYSVMMWAGDQNVDWSLDDGLASVIPAALSLAMTGHGLHHSDIGGYTTLFDMKRSKELLMRWCEFCAFTPLMRTHEGNRPDDNWQFDHDVETIRQFARMSQVFSTLKPYIKQAVALNAQSGLPVMRPLFLHYEDDTHTYSLKYQYLFGRDLLVAPVHEEGRTDWTLYLPQDSWINLWTGEPCNGGREVTVAAPMGQPPVFYRAGSEWAQLFASLRAL</sequence>
<dbReference type="Pfam" id="PF21365">
    <property type="entry name" value="Glyco_hydro_31_3rd"/>
    <property type="match status" value="1"/>
</dbReference>
<dbReference type="Proteomes" id="UP001589792">
    <property type="component" value="Unassembled WGS sequence"/>
</dbReference>
<keyword evidence="7" id="KW-1185">Reference proteome</keyword>
<dbReference type="SUPFAM" id="SSF74650">
    <property type="entry name" value="Galactose mutarotase-like"/>
    <property type="match status" value="1"/>
</dbReference>
<dbReference type="Pfam" id="PF13802">
    <property type="entry name" value="Gal_mutarotas_2"/>
    <property type="match status" value="1"/>
</dbReference>
<dbReference type="EC" id="3.2.1.20" evidence="6"/>
<dbReference type="InterPro" id="IPR013780">
    <property type="entry name" value="Glyco_hydro_b"/>
</dbReference>
<dbReference type="InterPro" id="IPR000322">
    <property type="entry name" value="Glyco_hydro_31_TIM"/>
</dbReference>
<dbReference type="InterPro" id="IPR048395">
    <property type="entry name" value="Glyco_hydro_31_C"/>
</dbReference>
<evidence type="ECO:0000313" key="6">
    <source>
        <dbReference type="EMBL" id="MFC0229110.1"/>
    </source>
</evidence>
<dbReference type="PANTHER" id="PTHR46959">
    <property type="entry name" value="SULFOQUINOVOSIDASE"/>
    <property type="match status" value="1"/>
</dbReference>
<dbReference type="InterPro" id="IPR011013">
    <property type="entry name" value="Gal_mutarotase_sf_dom"/>
</dbReference>
<dbReference type="InterPro" id="IPR044112">
    <property type="entry name" value="YihQ_TIM-like"/>
</dbReference>
<proteinExistence type="inferred from homology"/>
<evidence type="ECO:0000256" key="1">
    <source>
        <dbReference type="ARBA" id="ARBA00007806"/>
    </source>
</evidence>
<dbReference type="InterPro" id="IPR025887">
    <property type="entry name" value="Glyco_hydro_31_N_dom"/>
</dbReference>
<dbReference type="SUPFAM" id="SSF51445">
    <property type="entry name" value="(Trans)glycosidases"/>
    <property type="match status" value="1"/>
</dbReference>
<keyword evidence="2 6" id="KW-0378">Hydrolase</keyword>
<dbReference type="Gene3D" id="2.60.40.1180">
    <property type="entry name" value="Golgi alpha-mannosidase II"/>
    <property type="match status" value="1"/>
</dbReference>
<feature type="domain" description="Glycoside hydrolase family 31 TIM barrel" evidence="3">
    <location>
        <begin position="267"/>
        <end position="560"/>
    </location>
</feature>
<evidence type="ECO:0000259" key="4">
    <source>
        <dbReference type="Pfam" id="PF13802"/>
    </source>
</evidence>
<dbReference type="CDD" id="cd14752">
    <property type="entry name" value="GH31_N"/>
    <property type="match status" value="1"/>
</dbReference>
<evidence type="ECO:0000259" key="3">
    <source>
        <dbReference type="Pfam" id="PF01055"/>
    </source>
</evidence>
<dbReference type="InterPro" id="IPR017853">
    <property type="entry name" value="GH"/>
</dbReference>
<dbReference type="Gene3D" id="2.60.40.1760">
    <property type="entry name" value="glycosyl hydrolase (family 31)"/>
    <property type="match status" value="1"/>
</dbReference>
<dbReference type="Pfam" id="PF01055">
    <property type="entry name" value="Glyco_hydro_31_2nd"/>
    <property type="match status" value="1"/>
</dbReference>
<dbReference type="RefSeq" id="WP_380679734.1">
    <property type="nucleotide sequence ID" value="NZ_CP173186.1"/>
</dbReference>
<dbReference type="CDD" id="cd06594">
    <property type="entry name" value="GH31_glucosidase_YihQ"/>
    <property type="match status" value="1"/>
</dbReference>
<comment type="similarity">
    <text evidence="1 2">Belongs to the glycosyl hydrolase 31 family.</text>
</comment>
<evidence type="ECO:0000313" key="7">
    <source>
        <dbReference type="Proteomes" id="UP001589792"/>
    </source>
</evidence>